<dbReference type="Proteomes" id="UP001381693">
    <property type="component" value="Unassembled WGS sequence"/>
</dbReference>
<dbReference type="AlphaFoldDB" id="A0AAN8XEI6"/>
<comment type="caution">
    <text evidence="1">The sequence shown here is derived from an EMBL/GenBank/DDBJ whole genome shotgun (WGS) entry which is preliminary data.</text>
</comment>
<reference evidence="1 2" key="1">
    <citation type="submission" date="2023-11" db="EMBL/GenBank/DDBJ databases">
        <title>Halocaridina rubra genome assembly.</title>
        <authorList>
            <person name="Smith C."/>
        </authorList>
    </citation>
    <scope>NUCLEOTIDE SEQUENCE [LARGE SCALE GENOMIC DNA]</scope>
    <source>
        <strain evidence="1">EP-1</strain>
        <tissue evidence="1">Whole</tissue>
    </source>
</reference>
<evidence type="ECO:0000313" key="2">
    <source>
        <dbReference type="Proteomes" id="UP001381693"/>
    </source>
</evidence>
<accession>A0AAN8XEI6</accession>
<dbReference type="SUPFAM" id="SSF53300">
    <property type="entry name" value="vWA-like"/>
    <property type="match status" value="1"/>
</dbReference>
<keyword evidence="2" id="KW-1185">Reference proteome</keyword>
<dbReference type="CDD" id="cd00198">
    <property type="entry name" value="vWFA"/>
    <property type="match status" value="1"/>
</dbReference>
<evidence type="ECO:0000313" key="1">
    <source>
        <dbReference type="EMBL" id="KAK7083085.1"/>
    </source>
</evidence>
<gene>
    <name evidence="1" type="ORF">SK128_000871</name>
</gene>
<proteinExistence type="predicted"/>
<dbReference type="GO" id="GO:0032991">
    <property type="term" value="C:protein-containing complex"/>
    <property type="evidence" value="ECO:0007669"/>
    <property type="project" value="UniProtKB-ARBA"/>
</dbReference>
<protein>
    <recommendedName>
        <fullName evidence="3">VWFA domain-containing protein</fullName>
    </recommendedName>
</protein>
<name>A0AAN8XEI6_HALRR</name>
<sequence>MDFRRSFGTSFYPSDQNNSLYAPQSSDGPESVKYRFQLESPYNWQMPTCVKPDEDDDQSGATFSGANDYGNIVTDAELYVMKEAIGDNSKLHCVMKMPSLLPGGILVSSNTFNILMADVSGSMHEYWEDVETHWNKYVAPNLIGEMRIFTFDSTIRFRRSTPELEGSDFSQGGTELTGALQVIVSQVYTCKQKNVNVFFVTDGSHNGCSIPPLDVIKKMEEPSGKVCSVFVLGCGNYFPVKYSIDIRSRLHNGSANIPSLFWAKTSNEVEEQMKDIGSRVSGDSSVFMKLDVIGAPLPGLETKDTFHLGEYVYLTQEPEIYREINIFFSGNRAKMQLQPKEVDVITMQEIFRQWNSVIIQQKYKNAHIPSDILPLMERLFSTLMNAPKIKEGWTLAERLREKKSKGEEMEIRSLFNSIKYILTNEKFDNEIELAKSILSSTVTRSKYEVKTLQLKGHTDKEYERDIQEFQKIYEAHKDHIKNLEVAPEDVCVITKNSTVTDLQDESFPELMVKNKFEFLKAFTISGIPVFAPTRDSVTLNPWSFSVQRILKSPYVIMSQVAMETLAQESTDTKNKEVQVQQGNDSTNFNAVVPVFPPSVAKIMQPIVKTRLYAMCVTFATLKNPHMIDGNIHMAALGVTWVRCIFENPTTPRPEHIRIRMENIDATAALYMDRPGYVTYVKFLMEHTEQALMTESIMTADKNPVKCETLIKPMFFLNLIQKSENKCNTPKVAEIVRFILLEYIGRCLSHYKSEKGKDTPFTDFFAVSLDDQEKKKQWVQKYVEEAKETMSKETSASPQDGLLSSFYTLEKAKKAAVLIATEEVERNTRDLIADTPLKVNAEKIKQLRNVTSAGDVSWNTMEVFAREIGLGEDMIVKLFSEESITEYTVHALCYRSSRERLQKQMTNYDDCKTVIKKKVEDENLKIVSKELFDALIESIENIWLEEYLDVHSEVVEPMTRQQIVTLAQARGIDVTKESFEQVYKKYRPHVGLVGNACQTKACPYFLVPSKNYNQHASVERLKGRHPFMHSLHKISYESKDKDVEHIIKYIVSANMPDNQLGEAEVQNWTSDIRKLKNIYQEQAASKSGNS</sequence>
<evidence type="ECO:0008006" key="3">
    <source>
        <dbReference type="Google" id="ProtNLM"/>
    </source>
</evidence>
<dbReference type="InterPro" id="IPR036465">
    <property type="entry name" value="vWFA_dom_sf"/>
</dbReference>
<organism evidence="1 2">
    <name type="scientific">Halocaridina rubra</name>
    <name type="common">Hawaiian red shrimp</name>
    <dbReference type="NCBI Taxonomy" id="373956"/>
    <lineage>
        <taxon>Eukaryota</taxon>
        <taxon>Metazoa</taxon>
        <taxon>Ecdysozoa</taxon>
        <taxon>Arthropoda</taxon>
        <taxon>Crustacea</taxon>
        <taxon>Multicrustacea</taxon>
        <taxon>Malacostraca</taxon>
        <taxon>Eumalacostraca</taxon>
        <taxon>Eucarida</taxon>
        <taxon>Decapoda</taxon>
        <taxon>Pleocyemata</taxon>
        <taxon>Caridea</taxon>
        <taxon>Atyoidea</taxon>
        <taxon>Atyidae</taxon>
        <taxon>Halocaridina</taxon>
    </lineage>
</organism>
<dbReference type="EMBL" id="JAXCGZ010003813">
    <property type="protein sequence ID" value="KAK7083085.1"/>
    <property type="molecule type" value="Genomic_DNA"/>
</dbReference>